<organism evidence="2 3">
    <name type="scientific">Mycolicibacterium mucogenicum</name>
    <name type="common">Mycobacterium mucogenicum</name>
    <dbReference type="NCBI Taxonomy" id="56689"/>
    <lineage>
        <taxon>Bacteria</taxon>
        <taxon>Bacillati</taxon>
        <taxon>Actinomycetota</taxon>
        <taxon>Actinomycetes</taxon>
        <taxon>Mycobacteriales</taxon>
        <taxon>Mycobacteriaceae</taxon>
        <taxon>Mycolicibacterium</taxon>
    </lineage>
</organism>
<evidence type="ECO:0008006" key="4">
    <source>
        <dbReference type="Google" id="ProtNLM"/>
    </source>
</evidence>
<sequence>MSDQDDIARRVADSIPADMDHADTAAQIGITAEVFAETRNGHRPLSSIEIVLLGETLDVSDHWLVTGNPDPYRLADARRKIIEPGQRR</sequence>
<evidence type="ECO:0000256" key="1">
    <source>
        <dbReference type="SAM" id="MobiDB-lite"/>
    </source>
</evidence>
<evidence type="ECO:0000313" key="3">
    <source>
        <dbReference type="Proteomes" id="UP000093898"/>
    </source>
</evidence>
<dbReference type="RefSeq" id="WP_064980274.1">
    <property type="nucleotide sequence ID" value="NZ_LZLC01000082.1"/>
</dbReference>
<proteinExistence type="predicted"/>
<evidence type="ECO:0000313" key="2">
    <source>
        <dbReference type="EMBL" id="OBJ43184.1"/>
    </source>
</evidence>
<accession>A0A1A3H6A9</accession>
<dbReference type="Proteomes" id="UP000093898">
    <property type="component" value="Unassembled WGS sequence"/>
</dbReference>
<name>A0A1A3H6A9_MYCMU</name>
<reference evidence="2 3" key="1">
    <citation type="submission" date="2016-06" db="EMBL/GenBank/DDBJ databases">
        <authorList>
            <person name="Kjaerup R.B."/>
            <person name="Dalgaard T.S."/>
            <person name="Juul-Madsen H.R."/>
        </authorList>
    </citation>
    <scope>NUCLEOTIDE SEQUENCE [LARGE SCALE GENOMIC DNA]</scope>
    <source>
        <strain evidence="2 3">1127319.6</strain>
    </source>
</reference>
<comment type="caution">
    <text evidence="2">The sequence shown here is derived from an EMBL/GenBank/DDBJ whole genome shotgun (WGS) entry which is preliminary data.</text>
</comment>
<dbReference type="AlphaFoldDB" id="A0A1A3H6A9"/>
<dbReference type="OrthoDB" id="9794834at2"/>
<gene>
    <name evidence="2" type="ORF">A5630_19425</name>
</gene>
<protein>
    <recommendedName>
        <fullName evidence="4">XRE family transcriptional regulator</fullName>
    </recommendedName>
</protein>
<dbReference type="EMBL" id="LZLC01000082">
    <property type="protein sequence ID" value="OBJ43184.1"/>
    <property type="molecule type" value="Genomic_DNA"/>
</dbReference>
<feature type="region of interest" description="Disordered" evidence="1">
    <location>
        <begin position="1"/>
        <end position="22"/>
    </location>
</feature>